<evidence type="ECO:0000259" key="3">
    <source>
        <dbReference type="Pfam" id="PF03358"/>
    </source>
</evidence>
<dbReference type="PANTHER" id="PTHR30543">
    <property type="entry name" value="CHROMATE REDUCTASE"/>
    <property type="match status" value="1"/>
</dbReference>
<sequence length="193" mass="19917">MRRNVHVLGLCGSLRDDSGTRTAIRRALTAADAAGATTELLDLREYELPPRDGDDADAGDAAALRERVAAADAVLLGSPVYHGSYASPLKTALDYCGSDEFEGTTVGLLAVAGGSYPTPALEHMRSVARAVGAWTLPLQVGIGDVGAAVADGDIVDADLAERVDRLGAELVAYAGVESYPTAVTETFDPVTGD</sequence>
<dbReference type="PANTHER" id="PTHR30543:SF21">
    <property type="entry name" value="NAD(P)H-DEPENDENT FMN REDUCTASE LOT6"/>
    <property type="match status" value="1"/>
</dbReference>
<dbReference type="Gene3D" id="3.40.50.360">
    <property type="match status" value="1"/>
</dbReference>
<feature type="domain" description="NADPH-dependent FMN reductase-like" evidence="3">
    <location>
        <begin position="6"/>
        <end position="143"/>
    </location>
</feature>
<dbReference type="EC" id="1.-.-.-" evidence="4"/>
<evidence type="ECO:0000313" key="4">
    <source>
        <dbReference type="EMBL" id="MFD1646384.1"/>
    </source>
</evidence>
<evidence type="ECO:0000256" key="2">
    <source>
        <dbReference type="ARBA" id="ARBA00038292"/>
    </source>
</evidence>
<gene>
    <name evidence="4" type="ORF">ACFSBL_11900</name>
</gene>
<organism evidence="4 5">
    <name type="scientific">Haloarchaeobius litoreus</name>
    <dbReference type="NCBI Taxonomy" id="755306"/>
    <lineage>
        <taxon>Archaea</taxon>
        <taxon>Methanobacteriati</taxon>
        <taxon>Methanobacteriota</taxon>
        <taxon>Stenosarchaea group</taxon>
        <taxon>Halobacteria</taxon>
        <taxon>Halobacteriales</taxon>
        <taxon>Halorubellaceae</taxon>
        <taxon>Haloarchaeobius</taxon>
    </lineage>
</organism>
<dbReference type="EMBL" id="JBHUDO010000002">
    <property type="protein sequence ID" value="MFD1646384.1"/>
    <property type="molecule type" value="Genomic_DNA"/>
</dbReference>
<keyword evidence="4" id="KW-0560">Oxidoreductase</keyword>
<dbReference type="Proteomes" id="UP001597034">
    <property type="component" value="Unassembled WGS sequence"/>
</dbReference>
<dbReference type="InterPro" id="IPR050712">
    <property type="entry name" value="NAD(P)H-dep_reductase"/>
</dbReference>
<comment type="cofactor">
    <cofactor evidence="1">
        <name>[4Fe-4S] cluster</name>
        <dbReference type="ChEBI" id="CHEBI:49883"/>
    </cofactor>
</comment>
<evidence type="ECO:0000256" key="1">
    <source>
        <dbReference type="ARBA" id="ARBA00001966"/>
    </source>
</evidence>
<dbReference type="InterPro" id="IPR029039">
    <property type="entry name" value="Flavoprotein-like_sf"/>
</dbReference>
<proteinExistence type="inferred from homology"/>
<name>A0ABD6DJ90_9EURY</name>
<dbReference type="SUPFAM" id="SSF52218">
    <property type="entry name" value="Flavoproteins"/>
    <property type="match status" value="1"/>
</dbReference>
<dbReference type="AlphaFoldDB" id="A0ABD6DJ90"/>
<protein>
    <submittedName>
        <fullName evidence="4">NADPH-dependent FMN reductase</fullName>
        <ecNumber evidence="4">1.-.-.-</ecNumber>
    </submittedName>
</protein>
<dbReference type="RefSeq" id="WP_256398095.1">
    <property type="nucleotide sequence ID" value="NZ_JANHJR010000001.1"/>
</dbReference>
<comment type="similarity">
    <text evidence="2">Belongs to the SsuE family. Isf subfamily.</text>
</comment>
<evidence type="ECO:0000313" key="5">
    <source>
        <dbReference type="Proteomes" id="UP001597034"/>
    </source>
</evidence>
<accession>A0ABD6DJ90</accession>
<dbReference type="InterPro" id="IPR005025">
    <property type="entry name" value="FMN_Rdtase-like_dom"/>
</dbReference>
<dbReference type="Pfam" id="PF03358">
    <property type="entry name" value="FMN_red"/>
    <property type="match status" value="1"/>
</dbReference>
<keyword evidence="5" id="KW-1185">Reference proteome</keyword>
<reference evidence="4 5" key="1">
    <citation type="journal article" date="2019" name="Int. J. Syst. Evol. Microbiol.">
        <title>The Global Catalogue of Microorganisms (GCM) 10K type strain sequencing project: providing services to taxonomists for standard genome sequencing and annotation.</title>
        <authorList>
            <consortium name="The Broad Institute Genomics Platform"/>
            <consortium name="The Broad Institute Genome Sequencing Center for Infectious Disease"/>
            <person name="Wu L."/>
            <person name="Ma J."/>
        </authorList>
    </citation>
    <scope>NUCLEOTIDE SEQUENCE [LARGE SCALE GENOMIC DNA]</scope>
    <source>
        <strain evidence="4 5">CGMCC 1.10390</strain>
    </source>
</reference>
<dbReference type="GO" id="GO:0016491">
    <property type="term" value="F:oxidoreductase activity"/>
    <property type="evidence" value="ECO:0007669"/>
    <property type="project" value="UniProtKB-KW"/>
</dbReference>
<comment type="caution">
    <text evidence="4">The sequence shown here is derived from an EMBL/GenBank/DDBJ whole genome shotgun (WGS) entry which is preliminary data.</text>
</comment>